<evidence type="ECO:0000313" key="3">
    <source>
        <dbReference type="Proteomes" id="UP001142810"/>
    </source>
</evidence>
<dbReference type="Proteomes" id="UP001142810">
    <property type="component" value="Unassembled WGS sequence"/>
</dbReference>
<dbReference type="Pfam" id="PF18546">
    <property type="entry name" value="MetOD1"/>
    <property type="match status" value="1"/>
</dbReference>
<reference evidence="2" key="1">
    <citation type="submission" date="2022-11" db="EMBL/GenBank/DDBJ databases">
        <title>Alteromonas sp. nov., isolated from sea water of the Qingdao.</title>
        <authorList>
            <person name="Wang Q."/>
        </authorList>
    </citation>
    <scope>NUCLEOTIDE SEQUENCE</scope>
    <source>
        <strain evidence="2">ASW11-7</strain>
    </source>
</reference>
<evidence type="ECO:0000313" key="2">
    <source>
        <dbReference type="EMBL" id="MCW8107172.1"/>
    </source>
</evidence>
<dbReference type="EMBL" id="JAPFRD010000002">
    <property type="protein sequence ID" value="MCW8107172.1"/>
    <property type="molecule type" value="Genomic_DNA"/>
</dbReference>
<feature type="domain" description="Metanogen output" evidence="1">
    <location>
        <begin position="23"/>
        <end position="154"/>
    </location>
</feature>
<keyword evidence="3" id="KW-1185">Reference proteome</keyword>
<name>A0ABT3P314_9ALTE</name>
<gene>
    <name evidence="2" type="ORF">OPS25_01470</name>
</gene>
<protein>
    <submittedName>
        <fullName evidence="2">Methanogen output domain 1-containing protein</fullName>
    </submittedName>
</protein>
<comment type="caution">
    <text evidence="2">The sequence shown here is derived from an EMBL/GenBank/DDBJ whole genome shotgun (WGS) entry which is preliminary data.</text>
</comment>
<accession>A0ABT3P314</accession>
<dbReference type="RefSeq" id="WP_265615873.1">
    <property type="nucleotide sequence ID" value="NZ_JAPFRD010000002.1"/>
</dbReference>
<evidence type="ECO:0000259" key="1">
    <source>
        <dbReference type="Pfam" id="PF18546"/>
    </source>
</evidence>
<organism evidence="2 3">
    <name type="scientific">Alteromonas aquimaris</name>
    <dbReference type="NCBI Taxonomy" id="2998417"/>
    <lineage>
        <taxon>Bacteria</taxon>
        <taxon>Pseudomonadati</taxon>
        <taxon>Pseudomonadota</taxon>
        <taxon>Gammaproteobacteria</taxon>
        <taxon>Alteromonadales</taxon>
        <taxon>Alteromonadaceae</taxon>
        <taxon>Alteromonas/Salinimonas group</taxon>
        <taxon>Alteromonas</taxon>
    </lineage>
</organism>
<dbReference type="InterPro" id="IPR041359">
    <property type="entry name" value="MetOD1"/>
</dbReference>
<sequence length="173" mass="19652">MDDKRIDILEIPLERDGFLRLLIRHLSGTLQDVVGVEEAAGFVSVVGQKVGEEIDHSYRNALQVDKLTRNQVGKVLVDLKRRIQGDFYIIEENSEKIVLGNRQCPFEDKVIGRPAMCMMTSNVFGTITAENLGYARVELDKTIAQGHPECRVIVHLKRTPGEQVRKGREYYQV</sequence>
<proteinExistence type="predicted"/>